<dbReference type="SUPFAM" id="SSF51735">
    <property type="entry name" value="NAD(P)-binding Rossmann-fold domains"/>
    <property type="match status" value="1"/>
</dbReference>
<dbReference type="Pfam" id="PF01370">
    <property type="entry name" value="Epimerase"/>
    <property type="match status" value="1"/>
</dbReference>
<evidence type="ECO:0000259" key="2">
    <source>
        <dbReference type="Pfam" id="PF01370"/>
    </source>
</evidence>
<gene>
    <name evidence="3" type="ORF">QO014_002047</name>
</gene>
<proteinExistence type="predicted"/>
<dbReference type="Gene3D" id="3.40.50.720">
    <property type="entry name" value="NAD(P)-binding Rossmann-like Domain"/>
    <property type="match status" value="1"/>
</dbReference>
<evidence type="ECO:0000313" key="3">
    <source>
        <dbReference type="EMBL" id="MDQ0437662.1"/>
    </source>
</evidence>
<dbReference type="GO" id="GO:0050378">
    <property type="term" value="F:UDP-glucuronate 4-epimerase activity"/>
    <property type="evidence" value="ECO:0007669"/>
    <property type="project" value="UniProtKB-EC"/>
</dbReference>
<feature type="domain" description="NAD-dependent epimerase/dehydratase" evidence="2">
    <location>
        <begin position="4"/>
        <end position="249"/>
    </location>
</feature>
<keyword evidence="4" id="KW-1185">Reference proteome</keyword>
<dbReference type="PRINTS" id="PR01713">
    <property type="entry name" value="NUCEPIMERASE"/>
</dbReference>
<sequence length="323" mass="35281">MKTLVTGAAGFIGSEVALALLARGDTVIGLDNLNSYYDPALKRARLDRLAAHRHFEFVEASVSDMAAIERLISVHADIEVVVHLAAQAGVAYSIENPLAYVDANVTGQTVIFEAVRHLAKLRHIVYASSSSVYGLNEDIPFRETDRVDRPASLYAATKRAGELIAHSYAHVHGVASTGLRFFTVYGPWGRPDMAPWLFTGAILEGRPITVFNNGEMRRDFTYIDDIVAGTLGAIDRQPQPAEAKIFNLGNNKPVALMDFIASIEAAAGRKAEIVFAPMRKADVIETFADIEAADAAFGYNPQVRIDEGIARFVAWFRGYNARP</sequence>
<keyword evidence="3" id="KW-0413">Isomerase</keyword>
<dbReference type="EMBL" id="JAUSVO010000002">
    <property type="protein sequence ID" value="MDQ0437662.1"/>
    <property type="molecule type" value="Genomic_DNA"/>
</dbReference>
<evidence type="ECO:0000256" key="1">
    <source>
        <dbReference type="ARBA" id="ARBA00023027"/>
    </source>
</evidence>
<dbReference type="EC" id="5.1.3.6" evidence="3"/>
<reference evidence="3 4" key="1">
    <citation type="submission" date="2023-07" db="EMBL/GenBank/DDBJ databases">
        <title>Genomic Encyclopedia of Type Strains, Phase IV (KMG-IV): sequencing the most valuable type-strain genomes for metagenomic binning, comparative biology and taxonomic classification.</title>
        <authorList>
            <person name="Goeker M."/>
        </authorList>
    </citation>
    <scope>NUCLEOTIDE SEQUENCE [LARGE SCALE GENOMIC DNA]</scope>
    <source>
        <strain evidence="3 4">B6-8</strain>
    </source>
</reference>
<evidence type="ECO:0000313" key="4">
    <source>
        <dbReference type="Proteomes" id="UP001241603"/>
    </source>
</evidence>
<accession>A0ABU0H5S4</accession>
<keyword evidence="1" id="KW-0520">NAD</keyword>
<protein>
    <submittedName>
        <fullName evidence="3">UDP-glucuronate 4-epimerase</fullName>
        <ecNumber evidence="3">5.1.3.6</ecNumber>
    </submittedName>
</protein>
<name>A0ABU0H5S4_9HYPH</name>
<dbReference type="InterPro" id="IPR036291">
    <property type="entry name" value="NAD(P)-bd_dom_sf"/>
</dbReference>
<dbReference type="Proteomes" id="UP001241603">
    <property type="component" value="Unassembled WGS sequence"/>
</dbReference>
<comment type="caution">
    <text evidence="3">The sequence shown here is derived from an EMBL/GenBank/DDBJ whole genome shotgun (WGS) entry which is preliminary data.</text>
</comment>
<dbReference type="PANTHER" id="PTHR43574">
    <property type="entry name" value="EPIMERASE-RELATED"/>
    <property type="match status" value="1"/>
</dbReference>
<dbReference type="RefSeq" id="WP_266348565.1">
    <property type="nucleotide sequence ID" value="NZ_JAPKNG010000002.1"/>
</dbReference>
<organism evidence="3 4">
    <name type="scientific">Kaistia dalseonensis</name>
    <dbReference type="NCBI Taxonomy" id="410840"/>
    <lineage>
        <taxon>Bacteria</taxon>
        <taxon>Pseudomonadati</taxon>
        <taxon>Pseudomonadota</taxon>
        <taxon>Alphaproteobacteria</taxon>
        <taxon>Hyphomicrobiales</taxon>
        <taxon>Kaistiaceae</taxon>
        <taxon>Kaistia</taxon>
    </lineage>
</organism>
<dbReference type="InterPro" id="IPR001509">
    <property type="entry name" value="Epimerase_deHydtase"/>
</dbReference>